<comment type="caution">
    <text evidence="1">The sequence shown here is derived from an EMBL/GenBank/DDBJ whole genome shotgun (WGS) entry which is preliminary data.</text>
</comment>
<dbReference type="Proteomes" id="UP000032668">
    <property type="component" value="Unassembled WGS sequence"/>
</dbReference>
<dbReference type="STRING" id="1120923.SAMN02746095_02543"/>
<protein>
    <submittedName>
        <fullName evidence="1">Uncharacterized protein</fullName>
    </submittedName>
</protein>
<organism evidence="1 2">
    <name type="scientific">Acidocella aminolytica 101 = DSM 11237</name>
    <dbReference type="NCBI Taxonomy" id="1120923"/>
    <lineage>
        <taxon>Bacteria</taxon>
        <taxon>Pseudomonadati</taxon>
        <taxon>Pseudomonadota</taxon>
        <taxon>Alphaproteobacteria</taxon>
        <taxon>Acetobacterales</taxon>
        <taxon>Acidocellaceae</taxon>
        <taxon>Acidocella</taxon>
    </lineage>
</organism>
<dbReference type="AlphaFoldDB" id="A0A0D6PLK5"/>
<accession>A0A0D6PLK5</accession>
<keyword evidence="2" id="KW-1185">Reference proteome</keyword>
<evidence type="ECO:0000313" key="1">
    <source>
        <dbReference type="EMBL" id="GAN82231.1"/>
    </source>
</evidence>
<proteinExistence type="predicted"/>
<dbReference type="EMBL" id="BANC01000183">
    <property type="protein sequence ID" value="GAN82231.1"/>
    <property type="molecule type" value="Genomic_DNA"/>
</dbReference>
<evidence type="ECO:0000313" key="2">
    <source>
        <dbReference type="Proteomes" id="UP000032668"/>
    </source>
</evidence>
<dbReference type="Pfam" id="PF21810">
    <property type="entry name" value="DUF6880"/>
    <property type="match status" value="1"/>
</dbReference>
<gene>
    <name evidence="1" type="ORF">Aam_186_007</name>
</gene>
<sequence length="98" mass="10928">MERRRELDGDRYEILTPASEALAGKHKLAAVLVLRAMIDFALTHNRSSSYKHAARHLLSCTSLSAGVETCGGLEPHDAYVARLRREHGRKNAFWSLVA</sequence>
<name>A0A0D6PLK5_9PROT</name>
<reference evidence="1 2" key="1">
    <citation type="submission" date="2012-11" db="EMBL/GenBank/DDBJ databases">
        <title>Whole genome sequence of Acidocella aminolytica 101 = DSM 11237.</title>
        <authorList>
            <person name="Azuma Y."/>
            <person name="Higashiura N."/>
            <person name="Hirakawa H."/>
            <person name="Matsushita K."/>
        </authorList>
    </citation>
    <scope>NUCLEOTIDE SEQUENCE [LARGE SCALE GENOMIC DNA]</scope>
    <source>
        <strain evidence="2">101 / DSM 11237</strain>
    </source>
</reference>
<dbReference type="InterPro" id="IPR049245">
    <property type="entry name" value="DUF6880"/>
</dbReference>